<evidence type="ECO:0000256" key="2">
    <source>
        <dbReference type="ARBA" id="ARBA00022771"/>
    </source>
</evidence>
<keyword evidence="7" id="KW-1185">Reference proteome</keyword>
<dbReference type="Gene3D" id="3.30.50.10">
    <property type="entry name" value="Erythroid Transcription Factor GATA-1, subunit A"/>
    <property type="match status" value="1"/>
</dbReference>
<evidence type="ECO:0000313" key="7">
    <source>
        <dbReference type="Proteomes" id="UP000734854"/>
    </source>
</evidence>
<keyword evidence="3" id="KW-0862">Zinc</keyword>
<evidence type="ECO:0000256" key="3">
    <source>
        <dbReference type="ARBA" id="ARBA00022833"/>
    </source>
</evidence>
<evidence type="ECO:0000313" key="6">
    <source>
        <dbReference type="EMBL" id="KAG6489670.1"/>
    </source>
</evidence>
<dbReference type="InterPro" id="IPR013088">
    <property type="entry name" value="Znf_NHR/GATA"/>
</dbReference>
<dbReference type="PANTHER" id="PTHR47255:SF4">
    <property type="entry name" value="GATA ZINC FINGER DOMAIN-CONTAINING PROTEIN 12"/>
    <property type="match status" value="1"/>
</dbReference>
<dbReference type="PANTHER" id="PTHR47255">
    <property type="entry name" value="GATA TRANSCRIPTION FACTOR 22-RELATED"/>
    <property type="match status" value="1"/>
</dbReference>
<sequence>MSSYSMILESLHHDQHHQQLAPLGLSLRSGSSDIVLPFSDNNSSSNSKNSRIIRQLSHFRRAREGAHGSPGKMLMSVAKGSGKGKTIAQDLEMQGLTDNHYSFRAAAIRMCSNCGTTKTPLWRSGPGGPKSLCNACGIRQRKAKHAMEVAAATTDIARGKSCKVFKEKKREKSYILPFKKRFQITNL</sequence>
<dbReference type="PROSITE" id="PS50114">
    <property type="entry name" value="GATA_ZN_FINGER_2"/>
    <property type="match status" value="1"/>
</dbReference>
<dbReference type="EMBL" id="JACMSC010000014">
    <property type="protein sequence ID" value="KAG6489670.1"/>
    <property type="molecule type" value="Genomic_DNA"/>
</dbReference>
<accession>A0A8J5FJQ3</accession>
<name>A0A8J5FJQ3_ZINOF</name>
<dbReference type="SUPFAM" id="SSF57716">
    <property type="entry name" value="Glucocorticoid receptor-like (DNA-binding domain)"/>
    <property type="match status" value="1"/>
</dbReference>
<dbReference type="Pfam" id="PF00320">
    <property type="entry name" value="GATA"/>
    <property type="match status" value="1"/>
</dbReference>
<protein>
    <recommendedName>
        <fullName evidence="5">GATA-type domain-containing protein</fullName>
    </recommendedName>
</protein>
<keyword evidence="2 4" id="KW-0863">Zinc-finger</keyword>
<evidence type="ECO:0000256" key="4">
    <source>
        <dbReference type="PROSITE-ProRule" id="PRU00094"/>
    </source>
</evidence>
<dbReference type="InterPro" id="IPR000679">
    <property type="entry name" value="Znf_GATA"/>
</dbReference>
<dbReference type="Proteomes" id="UP000734854">
    <property type="component" value="Unassembled WGS sequence"/>
</dbReference>
<dbReference type="CDD" id="cd00202">
    <property type="entry name" value="ZnF_GATA"/>
    <property type="match status" value="1"/>
</dbReference>
<proteinExistence type="predicted"/>
<gene>
    <name evidence="6" type="ORF">ZIOFF_050946</name>
</gene>
<keyword evidence="1" id="KW-0479">Metal-binding</keyword>
<evidence type="ECO:0000256" key="1">
    <source>
        <dbReference type="ARBA" id="ARBA00022723"/>
    </source>
</evidence>
<dbReference type="GO" id="GO:0008270">
    <property type="term" value="F:zinc ion binding"/>
    <property type="evidence" value="ECO:0007669"/>
    <property type="project" value="UniProtKB-KW"/>
</dbReference>
<dbReference type="GO" id="GO:0006355">
    <property type="term" value="P:regulation of DNA-templated transcription"/>
    <property type="evidence" value="ECO:0007669"/>
    <property type="project" value="InterPro"/>
</dbReference>
<dbReference type="GO" id="GO:0043565">
    <property type="term" value="F:sequence-specific DNA binding"/>
    <property type="evidence" value="ECO:0007669"/>
    <property type="project" value="InterPro"/>
</dbReference>
<organism evidence="6 7">
    <name type="scientific">Zingiber officinale</name>
    <name type="common">Ginger</name>
    <name type="synonym">Amomum zingiber</name>
    <dbReference type="NCBI Taxonomy" id="94328"/>
    <lineage>
        <taxon>Eukaryota</taxon>
        <taxon>Viridiplantae</taxon>
        <taxon>Streptophyta</taxon>
        <taxon>Embryophyta</taxon>
        <taxon>Tracheophyta</taxon>
        <taxon>Spermatophyta</taxon>
        <taxon>Magnoliopsida</taxon>
        <taxon>Liliopsida</taxon>
        <taxon>Zingiberales</taxon>
        <taxon>Zingiberaceae</taxon>
        <taxon>Zingiber</taxon>
    </lineage>
</organism>
<dbReference type="InterPro" id="IPR052138">
    <property type="entry name" value="GATA_ZnFinger_Domain"/>
</dbReference>
<dbReference type="AlphaFoldDB" id="A0A8J5FJQ3"/>
<comment type="caution">
    <text evidence="6">The sequence shown here is derived from an EMBL/GenBank/DDBJ whole genome shotgun (WGS) entry which is preliminary data.</text>
</comment>
<feature type="domain" description="GATA-type" evidence="5">
    <location>
        <begin position="105"/>
        <end position="141"/>
    </location>
</feature>
<evidence type="ECO:0000259" key="5">
    <source>
        <dbReference type="PROSITE" id="PS50114"/>
    </source>
</evidence>
<dbReference type="SMART" id="SM00401">
    <property type="entry name" value="ZnF_GATA"/>
    <property type="match status" value="1"/>
</dbReference>
<reference evidence="6 7" key="1">
    <citation type="submission" date="2020-08" db="EMBL/GenBank/DDBJ databases">
        <title>Plant Genome Project.</title>
        <authorList>
            <person name="Zhang R.-G."/>
        </authorList>
    </citation>
    <scope>NUCLEOTIDE SEQUENCE [LARGE SCALE GENOMIC DNA]</scope>
    <source>
        <tissue evidence="6">Rhizome</tissue>
    </source>
</reference>
<dbReference type="PROSITE" id="PS00344">
    <property type="entry name" value="GATA_ZN_FINGER_1"/>
    <property type="match status" value="1"/>
</dbReference>